<dbReference type="STRING" id="329885.A0A4U0VF99"/>
<dbReference type="GO" id="GO:0008757">
    <property type="term" value="F:S-adenosylmethionine-dependent methyltransferase activity"/>
    <property type="evidence" value="ECO:0007669"/>
    <property type="project" value="TreeGrafter"/>
</dbReference>
<protein>
    <recommendedName>
        <fullName evidence="7">Methyltransferase small domain-containing protein</fullName>
    </recommendedName>
</protein>
<accession>A0A4U0VF99</accession>
<dbReference type="GO" id="GO:0003676">
    <property type="term" value="F:nucleic acid binding"/>
    <property type="evidence" value="ECO:0007669"/>
    <property type="project" value="InterPro"/>
</dbReference>
<evidence type="ECO:0000256" key="4">
    <source>
        <dbReference type="ARBA" id="ARBA00022691"/>
    </source>
</evidence>
<reference evidence="5 6" key="1">
    <citation type="submission" date="2017-03" db="EMBL/GenBank/DDBJ databases">
        <title>Genomes of endolithic fungi from Antarctica.</title>
        <authorList>
            <person name="Coleine C."/>
            <person name="Masonjones S."/>
            <person name="Stajich J.E."/>
        </authorList>
    </citation>
    <scope>NUCLEOTIDE SEQUENCE [LARGE SCALE GENOMIC DNA]</scope>
    <source>
        <strain evidence="5 6">CCFEE 5311</strain>
    </source>
</reference>
<dbReference type="EMBL" id="NAJP01000007">
    <property type="protein sequence ID" value="TKA46876.1"/>
    <property type="molecule type" value="Genomic_DNA"/>
</dbReference>
<dbReference type="AlphaFoldDB" id="A0A4U0VF99"/>
<keyword evidence="4" id="KW-0949">S-adenosyl-L-methionine</keyword>
<dbReference type="FunFam" id="3.40.50.150:FF:000274">
    <property type="entry name" value="ERF1 methyltransferase catalytic subunit MTQ2"/>
    <property type="match status" value="1"/>
</dbReference>
<comment type="similarity">
    <text evidence="1">Belongs to the eukaryotic/archaeal PrmC-related family.</text>
</comment>
<evidence type="ECO:0000256" key="1">
    <source>
        <dbReference type="ARBA" id="ARBA00006149"/>
    </source>
</evidence>
<dbReference type="GO" id="GO:0032259">
    <property type="term" value="P:methylation"/>
    <property type="evidence" value="ECO:0007669"/>
    <property type="project" value="UniProtKB-KW"/>
</dbReference>
<comment type="caution">
    <text evidence="5">The sequence shown here is derived from an EMBL/GenBank/DDBJ whole genome shotgun (WGS) entry which is preliminary data.</text>
</comment>
<dbReference type="Gene3D" id="3.40.50.150">
    <property type="entry name" value="Vaccinia Virus protein VP39"/>
    <property type="match status" value="1"/>
</dbReference>
<dbReference type="Proteomes" id="UP000310066">
    <property type="component" value="Unassembled WGS sequence"/>
</dbReference>
<evidence type="ECO:0008006" key="7">
    <source>
        <dbReference type="Google" id="ProtNLM"/>
    </source>
</evidence>
<dbReference type="GO" id="GO:0008276">
    <property type="term" value="F:protein methyltransferase activity"/>
    <property type="evidence" value="ECO:0007669"/>
    <property type="project" value="TreeGrafter"/>
</dbReference>
<dbReference type="OrthoDB" id="406152at2759"/>
<dbReference type="SUPFAM" id="SSF53335">
    <property type="entry name" value="S-adenosyl-L-methionine-dependent methyltransferases"/>
    <property type="match status" value="1"/>
</dbReference>
<evidence type="ECO:0000313" key="5">
    <source>
        <dbReference type="EMBL" id="TKA46876.1"/>
    </source>
</evidence>
<keyword evidence="3" id="KW-0808">Transferase</keyword>
<evidence type="ECO:0000256" key="3">
    <source>
        <dbReference type="ARBA" id="ARBA00022679"/>
    </source>
</evidence>
<gene>
    <name evidence="5" type="ORF">B0A54_03832</name>
</gene>
<dbReference type="InterPro" id="IPR052190">
    <property type="entry name" value="Euk-Arch_PrmC-MTase"/>
</dbReference>
<proteinExistence type="inferred from homology"/>
<dbReference type="CDD" id="cd02440">
    <property type="entry name" value="AdoMet_MTases"/>
    <property type="match status" value="1"/>
</dbReference>
<sequence length="252" mass="27047">MLPTPSTSHVNYDHIYEPAEDSYLLLDTLASSTETKFLKDRFAPATASPLVLEVGTGSGVVLAFVTAHADSIFGRADIATIGTDVNPFACEATAETVRVAVTEQAKAGKIPGHFCDCINGDLSTALKHGSVDVLIFNPPYVPTEALPQSRPDMGSLDKSASSADFERDSRLLALSYAGGADGMETTDRLLGQLPDVLSKRGVAYVLLCKQNRPEAVLKRIRDEPGGWNAEVVGTSGQKAGWERLCILRIWRP</sequence>
<dbReference type="InterPro" id="IPR029063">
    <property type="entry name" value="SAM-dependent_MTases_sf"/>
</dbReference>
<name>A0A4U0VF99_9PEZI</name>
<dbReference type="PANTHER" id="PTHR45875:SF1">
    <property type="entry name" value="METHYLTRANSFERASE N6AMT1"/>
    <property type="match status" value="1"/>
</dbReference>
<dbReference type="PANTHER" id="PTHR45875">
    <property type="entry name" value="METHYLTRANSFERASE N6AMT1"/>
    <property type="match status" value="1"/>
</dbReference>
<evidence type="ECO:0000256" key="2">
    <source>
        <dbReference type="ARBA" id="ARBA00022603"/>
    </source>
</evidence>
<organism evidence="5 6">
    <name type="scientific">Friedmanniomyces endolithicus</name>
    <dbReference type="NCBI Taxonomy" id="329885"/>
    <lineage>
        <taxon>Eukaryota</taxon>
        <taxon>Fungi</taxon>
        <taxon>Dikarya</taxon>
        <taxon>Ascomycota</taxon>
        <taxon>Pezizomycotina</taxon>
        <taxon>Dothideomycetes</taxon>
        <taxon>Dothideomycetidae</taxon>
        <taxon>Mycosphaerellales</taxon>
        <taxon>Teratosphaeriaceae</taxon>
        <taxon>Friedmanniomyces</taxon>
    </lineage>
</organism>
<evidence type="ECO:0000313" key="6">
    <source>
        <dbReference type="Proteomes" id="UP000310066"/>
    </source>
</evidence>
<dbReference type="GO" id="GO:0035657">
    <property type="term" value="C:eRF1 methyltransferase complex"/>
    <property type="evidence" value="ECO:0007669"/>
    <property type="project" value="TreeGrafter"/>
</dbReference>
<dbReference type="InterPro" id="IPR002052">
    <property type="entry name" value="DNA_methylase_N6_adenine_CS"/>
</dbReference>
<dbReference type="PROSITE" id="PS00092">
    <property type="entry name" value="N6_MTASE"/>
    <property type="match status" value="1"/>
</dbReference>
<keyword evidence="2" id="KW-0489">Methyltransferase</keyword>